<dbReference type="GeneID" id="8850185"/>
<feature type="region of interest" description="Disordered" evidence="8">
    <location>
        <begin position="88"/>
        <end position="123"/>
    </location>
</feature>
<evidence type="ECO:0000259" key="10">
    <source>
        <dbReference type="PROSITE" id="PS50235"/>
    </source>
</evidence>
<dbReference type="OrthoDB" id="2420415at2759"/>
<organism evidence="12">
    <name type="scientific">Naegleria gruberi</name>
    <name type="common">Amoeba</name>
    <dbReference type="NCBI Taxonomy" id="5762"/>
    <lineage>
        <taxon>Eukaryota</taxon>
        <taxon>Discoba</taxon>
        <taxon>Heterolobosea</taxon>
        <taxon>Tetramitia</taxon>
        <taxon>Eutetramitia</taxon>
        <taxon>Vahlkampfiidae</taxon>
        <taxon>Naegleria</taxon>
    </lineage>
</organism>
<feature type="coiled-coil region" evidence="7">
    <location>
        <begin position="1160"/>
        <end position="1187"/>
    </location>
</feature>
<dbReference type="Gene3D" id="1.10.8.10">
    <property type="entry name" value="DNA helicase RuvA subunit, C-terminal domain"/>
    <property type="match status" value="1"/>
</dbReference>
<dbReference type="Pfam" id="PF00443">
    <property type="entry name" value="UCH"/>
    <property type="match status" value="1"/>
</dbReference>
<dbReference type="InterPro" id="IPR018200">
    <property type="entry name" value="USP_CS"/>
</dbReference>
<dbReference type="GO" id="GO:0004843">
    <property type="term" value="F:cysteine-type deubiquitinase activity"/>
    <property type="evidence" value="ECO:0007669"/>
    <property type="project" value="UniProtKB-EC"/>
</dbReference>
<reference evidence="11 12" key="1">
    <citation type="journal article" date="2010" name="Cell">
        <title>The genome of Naegleria gruberi illuminates early eukaryotic versatility.</title>
        <authorList>
            <person name="Fritz-Laylin L.K."/>
            <person name="Prochnik S.E."/>
            <person name="Ginger M.L."/>
            <person name="Dacks J.B."/>
            <person name="Carpenter M.L."/>
            <person name="Field M.C."/>
            <person name="Kuo A."/>
            <person name="Paredez A."/>
            <person name="Chapman J."/>
            <person name="Pham J."/>
            <person name="Shu S."/>
            <person name="Neupane R."/>
            <person name="Cipriano M."/>
            <person name="Mancuso J."/>
            <person name="Tu H."/>
            <person name="Salamov A."/>
            <person name="Lindquist E."/>
            <person name="Shapiro H."/>
            <person name="Lucas S."/>
            <person name="Grigoriev I.V."/>
            <person name="Cande W.Z."/>
            <person name="Fulton C."/>
            <person name="Rokhsar D.S."/>
            <person name="Dawson S.C."/>
        </authorList>
    </citation>
    <scope>NUCLEOTIDE SEQUENCE [LARGE SCALE GENOMIC DNA]</scope>
    <source>
        <strain evidence="11 12">NEG-M</strain>
    </source>
</reference>
<dbReference type="GO" id="GO:0061136">
    <property type="term" value="P:regulation of proteasomal protein catabolic process"/>
    <property type="evidence" value="ECO:0007669"/>
    <property type="project" value="TreeGrafter"/>
</dbReference>
<dbReference type="InterPro" id="IPR009060">
    <property type="entry name" value="UBA-like_sf"/>
</dbReference>
<evidence type="ECO:0000256" key="5">
    <source>
        <dbReference type="ARBA" id="ARBA00022801"/>
    </source>
</evidence>
<evidence type="ECO:0000256" key="2">
    <source>
        <dbReference type="ARBA" id="ARBA00012759"/>
    </source>
</evidence>
<feature type="compositionally biased region" description="Basic and acidic residues" evidence="8">
    <location>
        <begin position="781"/>
        <end position="793"/>
    </location>
</feature>
<feature type="compositionally biased region" description="Polar residues" evidence="8">
    <location>
        <begin position="182"/>
        <end position="193"/>
    </location>
</feature>
<keyword evidence="5" id="KW-0378">Hydrolase</keyword>
<dbReference type="VEuPathDB" id="AmoebaDB:NAEGRDRAFT_79744"/>
<dbReference type="EC" id="3.4.19.12" evidence="2"/>
<comment type="catalytic activity">
    <reaction evidence="1">
        <text>Thiol-dependent hydrolysis of ester, thioester, amide, peptide and isopeptide bonds formed by the C-terminal Gly of ubiquitin (a 76-residue protein attached to proteins as an intracellular targeting signal).</text>
        <dbReference type="EC" id="3.4.19.12"/>
    </reaction>
</comment>
<dbReference type="PROSITE" id="PS50030">
    <property type="entry name" value="UBA"/>
    <property type="match status" value="1"/>
</dbReference>
<dbReference type="Pfam" id="PF00627">
    <property type="entry name" value="UBA"/>
    <property type="match status" value="1"/>
</dbReference>
<dbReference type="EMBL" id="GG738868">
    <property type="protein sequence ID" value="EFC44440.1"/>
    <property type="molecule type" value="Genomic_DNA"/>
</dbReference>
<dbReference type="InterPro" id="IPR028889">
    <property type="entry name" value="USP"/>
</dbReference>
<gene>
    <name evidence="11" type="ORF">NAEGRDRAFT_79744</name>
</gene>
<keyword evidence="12" id="KW-1185">Reference proteome</keyword>
<feature type="coiled-coil region" evidence="7">
    <location>
        <begin position="854"/>
        <end position="885"/>
    </location>
</feature>
<dbReference type="PROSITE" id="PS00973">
    <property type="entry name" value="USP_2"/>
    <property type="match status" value="1"/>
</dbReference>
<protein>
    <recommendedName>
        <fullName evidence="2">ubiquitinyl hydrolase 1</fullName>
        <ecNumber evidence="2">3.4.19.12</ecNumber>
    </recommendedName>
</protein>
<feature type="compositionally biased region" description="Acidic residues" evidence="8">
    <location>
        <begin position="155"/>
        <end position="164"/>
    </location>
</feature>
<dbReference type="InParanoid" id="D2VFD4"/>
<evidence type="ECO:0000256" key="7">
    <source>
        <dbReference type="SAM" id="Coils"/>
    </source>
</evidence>
<dbReference type="GO" id="GO:0016579">
    <property type="term" value="P:protein deubiquitination"/>
    <property type="evidence" value="ECO:0007669"/>
    <property type="project" value="InterPro"/>
</dbReference>
<dbReference type="GO" id="GO:0070628">
    <property type="term" value="F:proteasome binding"/>
    <property type="evidence" value="ECO:0007669"/>
    <property type="project" value="TreeGrafter"/>
</dbReference>
<feature type="coiled-coil region" evidence="7">
    <location>
        <begin position="609"/>
        <end position="643"/>
    </location>
</feature>
<keyword evidence="3" id="KW-0645">Protease</keyword>
<keyword evidence="6" id="KW-0788">Thiol protease</keyword>
<evidence type="ECO:0000313" key="11">
    <source>
        <dbReference type="EMBL" id="EFC44440.1"/>
    </source>
</evidence>
<dbReference type="SUPFAM" id="SSF54001">
    <property type="entry name" value="Cysteine proteinases"/>
    <property type="match status" value="1"/>
</dbReference>
<feature type="compositionally biased region" description="Low complexity" evidence="8">
    <location>
        <begin position="202"/>
        <end position="218"/>
    </location>
</feature>
<keyword evidence="4" id="KW-0833">Ubl conjugation pathway</keyword>
<proteinExistence type="predicted"/>
<feature type="region of interest" description="Disordered" evidence="8">
    <location>
        <begin position="182"/>
        <end position="220"/>
    </location>
</feature>
<dbReference type="InterPro" id="IPR044635">
    <property type="entry name" value="UBP14-like"/>
</dbReference>
<evidence type="ECO:0000313" key="12">
    <source>
        <dbReference type="Proteomes" id="UP000006671"/>
    </source>
</evidence>
<feature type="region of interest" description="Disordered" evidence="8">
    <location>
        <begin position="136"/>
        <end position="168"/>
    </location>
</feature>
<dbReference type="InterPro" id="IPR001394">
    <property type="entry name" value="Peptidase_C19_UCH"/>
</dbReference>
<feature type="domain" description="UBA" evidence="9">
    <location>
        <begin position="7"/>
        <end position="47"/>
    </location>
</feature>
<feature type="domain" description="USP" evidence="10">
    <location>
        <begin position="258"/>
        <end position="718"/>
    </location>
</feature>
<dbReference type="CDD" id="cd14387">
    <property type="entry name" value="UBA2_UBP13"/>
    <property type="match status" value="1"/>
</dbReference>
<dbReference type="OMA" id="CTEELEY"/>
<evidence type="ECO:0000259" key="9">
    <source>
        <dbReference type="PROSITE" id="PS50030"/>
    </source>
</evidence>
<sequence length="1291" mass="149861">MYPSSSPINEDSISQIVDAGFGRDQAIQALRKCNNNVERAFDLLLAASDDPSVLSMENDQQSNNQVAVVHHHHHHEDEPTIDDTVVYGGSNHHHHHHSAADDVVNRYNYDSDDSTTATTSGEVSPVMYTSNNEFKHHHNQHHHHEQEEEKHIDDPDMPNLEDDTVISNSHRNDDFYFDTSFDQLSPTTVNNNRHNTDDDYFSTNNNNKNNRQFSSSNNTSFEDDALNRAIEASLQDQKRDSEPKSPIEKYRKQLHVPIGLKNIGNTCYVNSLFQALFMIPKLKQLLFSFSEESFMSRVQAKIEKSLTTTSSATTDKRITQHQQVYSNENLQKQADKDLTFIKESQKLFASMIMTNKTFIDPSPLVEALSKEGIDVNLGHQEDISEFYSKVLILLERMFSEEWEEKIENKTNNISLENPIKQIFYGICTEELEYLDTESTKVCISKYSELCNLILNVSEQLKDFYSSLDDYSITEVADYAVSTSYKTKAVKTTWFKTPPPVLLVQLQRTSFDTTKKVAHKINLPFEFQEVIYLDRYLETNKVKTTTKRENIKQIKQKIADLEKQLDGYLNYNDNKGISIEYLFAGALEYVAQYQHELSGGTSVQSIESAVKVFENIRQQVSKKVEKLKNEIDTLKENVATMFDDMKEKPYDLCGILVHEGSLASSGHYYIYYFDTGQNCWWKFNDMKVTEVTEEEVMRTSSGIDKDINSSAYCLLYVDNSRVNLEEKDFISKDKHLQDSIEQNIKELKESLKKLKKADSCHDDHHHHHHHHHGCCSGHHHHHNEEHNDQEAKPATVEEKIPTEHSGLEVDSLEQIIADYPKTYRDVLMEISIERWRAIIPKEVQDELNFQNKKFIEELNIYIEQQKEKREREKKQFQHQYNELCNKCFQLCQGQVNSTYTYSMSLQYDARIANYPVFLCAIDQIVPMKYTIADQVFYSLFQRKLLDLCASSEKSDQNKFNEYMALVNLTVDDIPNTKVVSSLNELYSLFCFVATWYHYGLHYLYRKTFDRSISSFLMGIIYDKELTELHGDKKLSREKDILTYTAVCLQQIYSRGLKTISKNFKEAMNWIKYSIEYLPLVWNSTLSTNDFVMDKILNYFPTYINGNNVRIQHYCSQQEIEEIISYWQYLQGHVIFRNYNIRKELKALEKQENSSPEFLELVQQKTQLLKSTNAEIKSLKQQLLSQNRESYHIPFPDDAERLAKAISSEIHNVEMEYARDIQIQPMLNNDTDLLEEDEFTETVADHSTTTTTTSKYRVETDVDSPPEKSSEVTPSGTSGSRPSSPSDQEYDLD</sequence>
<dbReference type="InterPro" id="IPR038765">
    <property type="entry name" value="Papain-like_cys_pep_sf"/>
</dbReference>
<dbReference type="InterPro" id="IPR015940">
    <property type="entry name" value="UBA"/>
</dbReference>
<feature type="compositionally biased region" description="Basic and acidic residues" evidence="8">
    <location>
        <begin position="144"/>
        <end position="154"/>
    </location>
</feature>
<dbReference type="Gene3D" id="3.90.70.10">
    <property type="entry name" value="Cysteine proteinases"/>
    <property type="match status" value="1"/>
</dbReference>
<feature type="compositionally biased region" description="Basic residues" evidence="8">
    <location>
        <begin position="763"/>
        <end position="780"/>
    </location>
</feature>
<dbReference type="KEGG" id="ngr:NAEGRDRAFT_79744"/>
<dbReference type="RefSeq" id="XP_002677184.1">
    <property type="nucleotide sequence ID" value="XM_002677138.1"/>
</dbReference>
<feature type="region of interest" description="Disordered" evidence="8">
    <location>
        <begin position="757"/>
        <end position="793"/>
    </location>
</feature>
<evidence type="ECO:0000256" key="6">
    <source>
        <dbReference type="ARBA" id="ARBA00022807"/>
    </source>
</evidence>
<feature type="coiled-coil region" evidence="7">
    <location>
        <begin position="543"/>
        <end position="570"/>
    </location>
</feature>
<feature type="region of interest" description="Disordered" evidence="8">
    <location>
        <begin position="1242"/>
        <end position="1291"/>
    </location>
</feature>
<accession>D2VFD4</accession>
<dbReference type="STRING" id="5762.D2VFD4"/>
<dbReference type="GO" id="GO:0043161">
    <property type="term" value="P:proteasome-mediated ubiquitin-dependent protein catabolic process"/>
    <property type="evidence" value="ECO:0007669"/>
    <property type="project" value="InterPro"/>
</dbReference>
<dbReference type="SUPFAM" id="SSF46934">
    <property type="entry name" value="UBA-like"/>
    <property type="match status" value="1"/>
</dbReference>
<dbReference type="PANTHER" id="PTHR43982:SF6">
    <property type="entry name" value="UBIQUITIN CARBOXYL-TERMINAL HYDROLASE 2-RELATED"/>
    <property type="match status" value="1"/>
</dbReference>
<dbReference type="eggNOG" id="KOG1863">
    <property type="taxonomic scope" value="Eukaryota"/>
</dbReference>
<evidence type="ECO:0000256" key="4">
    <source>
        <dbReference type="ARBA" id="ARBA00022786"/>
    </source>
</evidence>
<evidence type="ECO:0000256" key="8">
    <source>
        <dbReference type="SAM" id="MobiDB-lite"/>
    </source>
</evidence>
<evidence type="ECO:0000256" key="3">
    <source>
        <dbReference type="ARBA" id="ARBA00022670"/>
    </source>
</evidence>
<keyword evidence="7" id="KW-0175">Coiled coil</keyword>
<dbReference type="PANTHER" id="PTHR43982">
    <property type="entry name" value="UBIQUITIN CARBOXYL-TERMINAL HYDROLASE"/>
    <property type="match status" value="1"/>
</dbReference>
<feature type="compositionally biased region" description="Low complexity" evidence="8">
    <location>
        <begin position="1271"/>
        <end position="1284"/>
    </location>
</feature>
<evidence type="ECO:0000256" key="1">
    <source>
        <dbReference type="ARBA" id="ARBA00000707"/>
    </source>
</evidence>
<feature type="compositionally biased region" description="Basic and acidic residues" evidence="8">
    <location>
        <begin position="1254"/>
        <end position="1268"/>
    </location>
</feature>
<dbReference type="PROSITE" id="PS50235">
    <property type="entry name" value="USP_3"/>
    <property type="match status" value="1"/>
</dbReference>
<dbReference type="SMART" id="SM00165">
    <property type="entry name" value="UBA"/>
    <property type="match status" value="1"/>
</dbReference>
<dbReference type="Proteomes" id="UP000006671">
    <property type="component" value="Unassembled WGS sequence"/>
</dbReference>
<dbReference type="PROSITE" id="PS00972">
    <property type="entry name" value="USP_1"/>
    <property type="match status" value="1"/>
</dbReference>
<name>D2VFD4_NAEGR</name>